<evidence type="ECO:0000259" key="8">
    <source>
        <dbReference type="Pfam" id="PF00857"/>
    </source>
</evidence>
<evidence type="ECO:0000256" key="4">
    <source>
        <dbReference type="ARBA" id="ARBA00022801"/>
    </source>
</evidence>
<dbReference type="AlphaFoldDB" id="A0A921JRX2"/>
<dbReference type="PANTHER" id="PTHR11080">
    <property type="entry name" value="PYRAZINAMIDASE/NICOTINAMIDASE"/>
    <property type="match status" value="1"/>
</dbReference>
<comment type="pathway">
    <text evidence="5">Cofactor biosynthesis; nicotinate biosynthesis; nicotinate from nicotinamide: step 1/1.</text>
</comment>
<evidence type="ECO:0000313" key="9">
    <source>
        <dbReference type="EMBL" id="HJE51968.1"/>
    </source>
</evidence>
<evidence type="ECO:0000313" key="10">
    <source>
        <dbReference type="Proteomes" id="UP000712713"/>
    </source>
</evidence>
<sequence>MTTALIVVDVQVDFCEGGALGVEGGNRVADAVAQLVAGDHGYSHIVATRDHHIDPGAHFSDTPDFVDSWPPHCVVGTEGQEFHPALRGVEFDAVFDKGSFKAAYSGFEGTIGGDDDGLGLAEWLGQHGVVKVDVCGIATDYCVRATALDAVKEGFETTVLSDLVAAVHPVNTDAVADELTDAGARWSS</sequence>
<reference evidence="9" key="1">
    <citation type="journal article" date="2021" name="PeerJ">
        <title>Extensive microbial diversity within the chicken gut microbiome revealed by metagenomics and culture.</title>
        <authorList>
            <person name="Gilroy R."/>
            <person name="Ravi A."/>
            <person name="Getino M."/>
            <person name="Pursley I."/>
            <person name="Horton D.L."/>
            <person name="Alikhan N.F."/>
            <person name="Baker D."/>
            <person name="Gharbi K."/>
            <person name="Hall N."/>
            <person name="Watson M."/>
            <person name="Adriaenssens E.M."/>
            <person name="Foster-Nyarko E."/>
            <person name="Jarju S."/>
            <person name="Secka A."/>
            <person name="Antonio M."/>
            <person name="Oren A."/>
            <person name="Chaudhuri R.R."/>
            <person name="La Ragione R."/>
            <person name="Hildebrand F."/>
            <person name="Pallen M.J."/>
        </authorList>
    </citation>
    <scope>NUCLEOTIDE SEQUENCE</scope>
    <source>
        <strain evidence="9">ChiGjej3B3-7470</strain>
    </source>
</reference>
<evidence type="ECO:0000256" key="1">
    <source>
        <dbReference type="ARBA" id="ARBA00006336"/>
    </source>
</evidence>
<protein>
    <recommendedName>
        <fullName evidence="6">nicotinamidase</fullName>
        <ecNumber evidence="6">3.5.1.19</ecNumber>
    </recommendedName>
    <alternativeName>
        <fullName evidence="7">Nicotinamide deamidase</fullName>
    </alternativeName>
</protein>
<evidence type="ECO:0000256" key="2">
    <source>
        <dbReference type="ARBA" id="ARBA00022642"/>
    </source>
</evidence>
<dbReference type="InterPro" id="IPR052347">
    <property type="entry name" value="Isochorismatase_Nicotinamidase"/>
</dbReference>
<dbReference type="GO" id="GO:0008936">
    <property type="term" value="F:nicotinamidase activity"/>
    <property type="evidence" value="ECO:0007669"/>
    <property type="project" value="UniProtKB-EC"/>
</dbReference>
<comment type="caution">
    <text evidence="9">The sequence shown here is derived from an EMBL/GenBank/DDBJ whole genome shotgun (WGS) entry which is preliminary data.</text>
</comment>
<evidence type="ECO:0000256" key="7">
    <source>
        <dbReference type="ARBA" id="ARBA00043224"/>
    </source>
</evidence>
<accession>A0A921JRX2</accession>
<dbReference type="InterPro" id="IPR000868">
    <property type="entry name" value="Isochorismatase-like_dom"/>
</dbReference>
<name>A0A921JRX2_9ACTN</name>
<evidence type="ECO:0000256" key="6">
    <source>
        <dbReference type="ARBA" id="ARBA00039017"/>
    </source>
</evidence>
<keyword evidence="2" id="KW-0662">Pyridine nucleotide biosynthesis</keyword>
<organism evidence="9 10">
    <name type="scientific">Tessaracoccus flavescens</name>
    <dbReference type="NCBI Taxonomy" id="399497"/>
    <lineage>
        <taxon>Bacteria</taxon>
        <taxon>Bacillati</taxon>
        <taxon>Actinomycetota</taxon>
        <taxon>Actinomycetes</taxon>
        <taxon>Propionibacteriales</taxon>
        <taxon>Propionibacteriaceae</taxon>
        <taxon>Tessaracoccus</taxon>
    </lineage>
</organism>
<keyword evidence="3" id="KW-0479">Metal-binding</keyword>
<feature type="domain" description="Isochorismatase-like" evidence="8">
    <location>
        <begin position="3"/>
        <end position="185"/>
    </location>
</feature>
<evidence type="ECO:0000256" key="3">
    <source>
        <dbReference type="ARBA" id="ARBA00022723"/>
    </source>
</evidence>
<proteinExistence type="inferred from homology"/>
<dbReference type="Proteomes" id="UP000712713">
    <property type="component" value="Unassembled WGS sequence"/>
</dbReference>
<dbReference type="InterPro" id="IPR036380">
    <property type="entry name" value="Isochorismatase-like_sf"/>
</dbReference>
<dbReference type="Gene3D" id="3.40.50.850">
    <property type="entry name" value="Isochorismatase-like"/>
    <property type="match status" value="1"/>
</dbReference>
<reference evidence="9" key="2">
    <citation type="submission" date="2021-09" db="EMBL/GenBank/DDBJ databases">
        <authorList>
            <person name="Gilroy R."/>
        </authorList>
    </citation>
    <scope>NUCLEOTIDE SEQUENCE</scope>
    <source>
        <strain evidence="9">ChiGjej3B3-7470</strain>
    </source>
</reference>
<gene>
    <name evidence="9" type="ORF">K8V15_08330</name>
</gene>
<dbReference type="Pfam" id="PF00857">
    <property type="entry name" value="Isochorismatase"/>
    <property type="match status" value="1"/>
</dbReference>
<comment type="similarity">
    <text evidence="1">Belongs to the isochorismatase family.</text>
</comment>
<dbReference type="EC" id="3.5.1.19" evidence="6"/>
<dbReference type="EMBL" id="DYZF01000208">
    <property type="protein sequence ID" value="HJE51968.1"/>
    <property type="molecule type" value="Genomic_DNA"/>
</dbReference>
<keyword evidence="4" id="KW-0378">Hydrolase</keyword>
<dbReference type="GO" id="GO:0046872">
    <property type="term" value="F:metal ion binding"/>
    <property type="evidence" value="ECO:0007669"/>
    <property type="project" value="UniProtKB-KW"/>
</dbReference>
<dbReference type="SUPFAM" id="SSF52499">
    <property type="entry name" value="Isochorismatase-like hydrolases"/>
    <property type="match status" value="1"/>
</dbReference>
<evidence type="ECO:0000256" key="5">
    <source>
        <dbReference type="ARBA" id="ARBA00037900"/>
    </source>
</evidence>
<dbReference type="PANTHER" id="PTHR11080:SF2">
    <property type="entry name" value="LD05707P"/>
    <property type="match status" value="1"/>
</dbReference>
<dbReference type="GO" id="GO:0019363">
    <property type="term" value="P:pyridine nucleotide biosynthetic process"/>
    <property type="evidence" value="ECO:0007669"/>
    <property type="project" value="UniProtKB-KW"/>
</dbReference>